<feature type="transmembrane region" description="Helical" evidence="2">
    <location>
        <begin position="156"/>
        <end position="174"/>
    </location>
</feature>
<gene>
    <name evidence="4" type="ORF">GCM10012289_54190</name>
</gene>
<feature type="transmembrane region" description="Helical" evidence="2">
    <location>
        <begin position="106"/>
        <end position="126"/>
    </location>
</feature>
<dbReference type="EMBL" id="BMNH01000020">
    <property type="protein sequence ID" value="GGO76563.1"/>
    <property type="molecule type" value="Genomic_DNA"/>
</dbReference>
<proteinExistence type="predicted"/>
<keyword evidence="2" id="KW-0812">Transmembrane</keyword>
<dbReference type="AlphaFoldDB" id="A0A918DPK8"/>
<keyword evidence="5" id="KW-1185">Reference proteome</keyword>
<evidence type="ECO:0000313" key="4">
    <source>
        <dbReference type="EMBL" id="GGO76563.1"/>
    </source>
</evidence>
<sequence length="202" mass="21992">MWLDWDIPDWARPWVGWVVGMDWPQGEESKLFALADALAQAAYRVADGSGVKPPDQDSWDGEAFRAFVTKASARVGQRQAKVLTRLAAMATELNNLGVQVQYTKRMITMSIGLLIFQLATLLPFLLNPATASTATATAGLRARFTREAIAQLAKRLLFNIALFGGLMGGMDYTYNPPKTGASRSTGSRYAPQSAPARSTAYS</sequence>
<organism evidence="4 5">
    <name type="scientific">Nonomuraea cavernae</name>
    <dbReference type="NCBI Taxonomy" id="2045107"/>
    <lineage>
        <taxon>Bacteria</taxon>
        <taxon>Bacillati</taxon>
        <taxon>Actinomycetota</taxon>
        <taxon>Actinomycetes</taxon>
        <taxon>Streptosporangiales</taxon>
        <taxon>Streptosporangiaceae</taxon>
        <taxon>Nonomuraea</taxon>
    </lineage>
</organism>
<reference evidence="4" key="2">
    <citation type="submission" date="2020-09" db="EMBL/GenBank/DDBJ databases">
        <authorList>
            <person name="Sun Q."/>
            <person name="Zhou Y."/>
        </authorList>
    </citation>
    <scope>NUCLEOTIDE SEQUENCE</scope>
    <source>
        <strain evidence="4">CGMCC 4.7368</strain>
    </source>
</reference>
<feature type="region of interest" description="Disordered" evidence="1">
    <location>
        <begin position="178"/>
        <end position="202"/>
    </location>
</feature>
<accession>A0A918DPK8</accession>
<evidence type="ECO:0000313" key="5">
    <source>
        <dbReference type="Proteomes" id="UP000646523"/>
    </source>
</evidence>
<dbReference type="Proteomes" id="UP000646523">
    <property type="component" value="Unassembled WGS sequence"/>
</dbReference>
<dbReference type="InterPro" id="IPR057746">
    <property type="entry name" value="CpnT-like_N"/>
</dbReference>
<comment type="caution">
    <text evidence="4">The sequence shown here is derived from an EMBL/GenBank/DDBJ whole genome shotgun (WGS) entry which is preliminary data.</text>
</comment>
<evidence type="ECO:0000259" key="3">
    <source>
        <dbReference type="Pfam" id="PF25547"/>
    </source>
</evidence>
<name>A0A918DPK8_9ACTN</name>
<dbReference type="Pfam" id="PF25547">
    <property type="entry name" value="WXG100_2"/>
    <property type="match status" value="1"/>
</dbReference>
<feature type="domain" description="Outer membrane channel protein CpnT-like N-terminal" evidence="3">
    <location>
        <begin position="12"/>
        <end position="134"/>
    </location>
</feature>
<protein>
    <recommendedName>
        <fullName evidence="3">Outer membrane channel protein CpnT-like N-terminal domain-containing protein</fullName>
    </recommendedName>
</protein>
<reference evidence="4" key="1">
    <citation type="journal article" date="2014" name="Int. J. Syst. Evol. Microbiol.">
        <title>Complete genome sequence of Corynebacterium casei LMG S-19264T (=DSM 44701T), isolated from a smear-ripened cheese.</title>
        <authorList>
            <consortium name="US DOE Joint Genome Institute (JGI-PGF)"/>
            <person name="Walter F."/>
            <person name="Albersmeier A."/>
            <person name="Kalinowski J."/>
            <person name="Ruckert C."/>
        </authorList>
    </citation>
    <scope>NUCLEOTIDE SEQUENCE</scope>
    <source>
        <strain evidence="4">CGMCC 4.7368</strain>
    </source>
</reference>
<evidence type="ECO:0000256" key="2">
    <source>
        <dbReference type="SAM" id="Phobius"/>
    </source>
</evidence>
<keyword evidence="2" id="KW-0472">Membrane</keyword>
<evidence type="ECO:0000256" key="1">
    <source>
        <dbReference type="SAM" id="MobiDB-lite"/>
    </source>
</evidence>
<keyword evidence="2" id="KW-1133">Transmembrane helix</keyword>